<proteinExistence type="predicted"/>
<accession>A0A183F0P8</accession>
<sequence>LEDFPETIETEEEDSNIAAGGKIMSTVSESETTCRIKLLRPELPPDLQPESATSLHCAVNVKEKVEISGLYFYHLKKKPVMALTEKQLIVLIKVPERNKPNTSVSRASVSK</sequence>
<protein>
    <submittedName>
        <fullName evidence="2">PIH1_CS domain-containing protein</fullName>
    </submittedName>
</protein>
<dbReference type="AlphaFoldDB" id="A0A183F0P8"/>
<organism evidence="2">
    <name type="scientific">Gongylonema pulchrum</name>
    <dbReference type="NCBI Taxonomy" id="637853"/>
    <lineage>
        <taxon>Eukaryota</taxon>
        <taxon>Metazoa</taxon>
        <taxon>Ecdysozoa</taxon>
        <taxon>Nematoda</taxon>
        <taxon>Chromadorea</taxon>
        <taxon>Rhabditida</taxon>
        <taxon>Spirurina</taxon>
        <taxon>Spiruromorpha</taxon>
        <taxon>Spiruroidea</taxon>
        <taxon>Gongylonematidae</taxon>
        <taxon>Gongylonema</taxon>
    </lineage>
</organism>
<evidence type="ECO:0000313" key="2">
    <source>
        <dbReference type="WBParaSite" id="GPUH_0002681901-mRNA-1"/>
    </source>
</evidence>
<reference evidence="2" key="1">
    <citation type="submission" date="2016-06" db="UniProtKB">
        <authorList>
            <consortium name="WormBaseParasite"/>
        </authorList>
    </citation>
    <scope>IDENTIFICATION</scope>
</reference>
<feature type="region of interest" description="Disordered" evidence="1">
    <location>
        <begin position="1"/>
        <end position="21"/>
    </location>
</feature>
<dbReference type="WBParaSite" id="GPUH_0002681901-mRNA-1">
    <property type="protein sequence ID" value="GPUH_0002681901-mRNA-1"/>
    <property type="gene ID" value="GPUH_0002681901"/>
</dbReference>
<evidence type="ECO:0000256" key="1">
    <source>
        <dbReference type="SAM" id="MobiDB-lite"/>
    </source>
</evidence>
<name>A0A183F0P8_9BILA</name>
<feature type="compositionally biased region" description="Acidic residues" evidence="1">
    <location>
        <begin position="1"/>
        <end position="15"/>
    </location>
</feature>